<dbReference type="Proteomes" id="UP000643405">
    <property type="component" value="Unassembled WGS sequence"/>
</dbReference>
<dbReference type="GO" id="GO:0003700">
    <property type="term" value="F:DNA-binding transcription factor activity"/>
    <property type="evidence" value="ECO:0007669"/>
    <property type="project" value="TreeGrafter"/>
</dbReference>
<dbReference type="InterPro" id="IPR036390">
    <property type="entry name" value="WH_DNA-bd_sf"/>
</dbReference>
<dbReference type="Gene3D" id="3.30.450.40">
    <property type="match status" value="1"/>
</dbReference>
<dbReference type="PANTHER" id="PTHR30136">
    <property type="entry name" value="HELIX-TURN-HELIX TRANSCRIPTIONAL REGULATOR, ICLR FAMILY"/>
    <property type="match status" value="1"/>
</dbReference>
<dbReference type="SUPFAM" id="SSF46785">
    <property type="entry name" value="Winged helix' DNA-binding domain"/>
    <property type="match status" value="1"/>
</dbReference>
<dbReference type="InterPro" id="IPR050707">
    <property type="entry name" value="HTH_MetabolicPath_Reg"/>
</dbReference>
<dbReference type="Gene3D" id="1.10.10.10">
    <property type="entry name" value="Winged helix-like DNA-binding domain superfamily/Winged helix DNA-binding domain"/>
    <property type="match status" value="1"/>
</dbReference>
<gene>
    <name evidence="7" type="ORF">ICI42_18880</name>
</gene>
<dbReference type="AlphaFoldDB" id="A0A8J6PNG5"/>
<keyword evidence="2" id="KW-0238">DNA-binding</keyword>
<dbReference type="Pfam" id="PF09339">
    <property type="entry name" value="HTH_IclR"/>
    <property type="match status" value="1"/>
</dbReference>
<protein>
    <submittedName>
        <fullName evidence="7">IclR family transcriptional regulator</fullName>
    </submittedName>
</protein>
<organism evidence="7 8">
    <name type="scientific">Oryzicola mucosus</name>
    <dbReference type="NCBI Taxonomy" id="2767425"/>
    <lineage>
        <taxon>Bacteria</taxon>
        <taxon>Pseudomonadati</taxon>
        <taxon>Pseudomonadota</taxon>
        <taxon>Alphaproteobacteria</taxon>
        <taxon>Hyphomicrobiales</taxon>
        <taxon>Phyllobacteriaceae</taxon>
        <taxon>Oryzicola</taxon>
    </lineage>
</organism>
<evidence type="ECO:0000259" key="5">
    <source>
        <dbReference type="PROSITE" id="PS51077"/>
    </source>
</evidence>
<proteinExistence type="predicted"/>
<evidence type="ECO:0000313" key="8">
    <source>
        <dbReference type="Proteomes" id="UP000643405"/>
    </source>
</evidence>
<dbReference type="GO" id="GO:0045892">
    <property type="term" value="P:negative regulation of DNA-templated transcription"/>
    <property type="evidence" value="ECO:0007669"/>
    <property type="project" value="TreeGrafter"/>
</dbReference>
<feature type="compositionally biased region" description="Low complexity" evidence="4">
    <location>
        <begin position="320"/>
        <end position="332"/>
    </location>
</feature>
<dbReference type="SMART" id="SM00346">
    <property type="entry name" value="HTH_ICLR"/>
    <property type="match status" value="1"/>
</dbReference>
<feature type="domain" description="IclR-ED" evidence="6">
    <location>
        <begin position="118"/>
        <end position="302"/>
    </location>
</feature>
<keyword evidence="1" id="KW-0805">Transcription regulation</keyword>
<dbReference type="InterPro" id="IPR036388">
    <property type="entry name" value="WH-like_DNA-bd_sf"/>
</dbReference>
<name>A0A8J6PNG5_9HYPH</name>
<dbReference type="GO" id="GO:0003677">
    <property type="term" value="F:DNA binding"/>
    <property type="evidence" value="ECO:0007669"/>
    <property type="project" value="UniProtKB-KW"/>
</dbReference>
<dbReference type="InterPro" id="IPR029016">
    <property type="entry name" value="GAF-like_dom_sf"/>
</dbReference>
<dbReference type="EMBL" id="JACVVX010000007">
    <property type="protein sequence ID" value="MBD0416721.1"/>
    <property type="molecule type" value="Genomic_DNA"/>
</dbReference>
<reference evidence="7" key="1">
    <citation type="submission" date="2020-09" db="EMBL/GenBank/DDBJ databases">
        <title>Genome seq and assembly of Tianweitania sp.</title>
        <authorList>
            <person name="Chhetri G."/>
        </authorList>
    </citation>
    <scope>NUCLEOTIDE SEQUENCE</scope>
    <source>
        <strain evidence="7">Rool2</strain>
    </source>
</reference>
<feature type="domain" description="HTH iclR-type" evidence="5">
    <location>
        <begin position="57"/>
        <end position="117"/>
    </location>
</feature>
<evidence type="ECO:0000256" key="4">
    <source>
        <dbReference type="SAM" id="MobiDB-lite"/>
    </source>
</evidence>
<sequence length="339" mass="36133">MNSVTHCLFPASPCYIINCLCVSRRGTSTMQSGVAMINMDAISLRKTVEAANDTPSPRWMNRLLGVFGVIALEAEGMTLARLSISLGAPKSSLLTLLRPLVAQGYLTHKDGRYGLGPEIYGLAATIIASRKFSNLMRPIMEQLMAASGETVIIATLERAAGMILYQDVIESVQAIRYVVPAGELRSLHASAGGRVMLAFQDESWRESYLANAELKPLTDATITDADTLRDILSEIRLTGLSVSMGQAVVGAAGFAAPIFDQDGTIFATMIIGAPEMRAKVERDKLSRLVIEAAAKASRALGYNDPLRNNPPSPSGKTVKPEAGAAPFAATPANIKPPSI</sequence>
<dbReference type="PROSITE" id="PS51077">
    <property type="entry name" value="HTH_ICLR"/>
    <property type="match status" value="1"/>
</dbReference>
<evidence type="ECO:0000313" key="7">
    <source>
        <dbReference type="EMBL" id="MBD0416721.1"/>
    </source>
</evidence>
<evidence type="ECO:0000256" key="1">
    <source>
        <dbReference type="ARBA" id="ARBA00023015"/>
    </source>
</evidence>
<dbReference type="PROSITE" id="PS51078">
    <property type="entry name" value="ICLR_ED"/>
    <property type="match status" value="1"/>
</dbReference>
<dbReference type="PANTHER" id="PTHR30136:SF24">
    <property type="entry name" value="HTH-TYPE TRANSCRIPTIONAL REPRESSOR ALLR"/>
    <property type="match status" value="1"/>
</dbReference>
<accession>A0A8J6PNG5</accession>
<evidence type="ECO:0000256" key="3">
    <source>
        <dbReference type="ARBA" id="ARBA00023163"/>
    </source>
</evidence>
<dbReference type="Pfam" id="PF01614">
    <property type="entry name" value="IclR_C"/>
    <property type="match status" value="1"/>
</dbReference>
<feature type="region of interest" description="Disordered" evidence="4">
    <location>
        <begin position="301"/>
        <end position="339"/>
    </location>
</feature>
<keyword evidence="8" id="KW-1185">Reference proteome</keyword>
<keyword evidence="3" id="KW-0804">Transcription</keyword>
<dbReference type="SUPFAM" id="SSF55781">
    <property type="entry name" value="GAF domain-like"/>
    <property type="match status" value="1"/>
</dbReference>
<evidence type="ECO:0000259" key="6">
    <source>
        <dbReference type="PROSITE" id="PS51078"/>
    </source>
</evidence>
<dbReference type="InterPro" id="IPR014757">
    <property type="entry name" value="Tscrpt_reg_IclR_C"/>
</dbReference>
<evidence type="ECO:0000256" key="2">
    <source>
        <dbReference type="ARBA" id="ARBA00023125"/>
    </source>
</evidence>
<dbReference type="RefSeq" id="WP_188166167.1">
    <property type="nucleotide sequence ID" value="NZ_JACVVX010000007.1"/>
</dbReference>
<dbReference type="InterPro" id="IPR005471">
    <property type="entry name" value="Tscrpt_reg_IclR_N"/>
</dbReference>
<comment type="caution">
    <text evidence="7">The sequence shown here is derived from an EMBL/GenBank/DDBJ whole genome shotgun (WGS) entry which is preliminary data.</text>
</comment>